<evidence type="ECO:0000259" key="6">
    <source>
        <dbReference type="PROSITE" id="PS51898"/>
    </source>
</evidence>
<feature type="region of interest" description="Disordered" evidence="5">
    <location>
        <begin position="184"/>
        <end position="207"/>
    </location>
</feature>
<proteinExistence type="inferred from homology"/>
<dbReference type="Pfam" id="PF00589">
    <property type="entry name" value="Phage_integrase"/>
    <property type="match status" value="1"/>
</dbReference>
<comment type="similarity">
    <text evidence="1">Belongs to the 'phage' integrase family.</text>
</comment>
<dbReference type="HOGENOM" id="CLU_022238_2_0_5"/>
<evidence type="ECO:0000256" key="2">
    <source>
        <dbReference type="ARBA" id="ARBA00022908"/>
    </source>
</evidence>
<dbReference type="AlphaFoldDB" id="Q1QKI7"/>
<feature type="domain" description="Tyr recombinase" evidence="6">
    <location>
        <begin position="354"/>
        <end position="558"/>
    </location>
</feature>
<dbReference type="InterPro" id="IPR050090">
    <property type="entry name" value="Tyrosine_recombinase_XerCD"/>
</dbReference>
<dbReference type="OrthoDB" id="9784724at2"/>
<dbReference type="PANTHER" id="PTHR30349:SF41">
    <property type="entry name" value="INTEGRASE_RECOMBINASE PROTEIN MJ0367-RELATED"/>
    <property type="match status" value="1"/>
</dbReference>
<dbReference type="GO" id="GO:0006310">
    <property type="term" value="P:DNA recombination"/>
    <property type="evidence" value="ECO:0007669"/>
    <property type="project" value="UniProtKB-KW"/>
</dbReference>
<evidence type="ECO:0000256" key="4">
    <source>
        <dbReference type="ARBA" id="ARBA00023172"/>
    </source>
</evidence>
<keyword evidence="4" id="KW-0233">DNA recombination</keyword>
<dbReference type="SUPFAM" id="SSF56349">
    <property type="entry name" value="DNA breaking-rejoining enzymes"/>
    <property type="match status" value="1"/>
</dbReference>
<protein>
    <submittedName>
        <fullName evidence="7">Phage integrase</fullName>
    </submittedName>
</protein>
<evidence type="ECO:0000313" key="7">
    <source>
        <dbReference type="EMBL" id="ABE63260.1"/>
    </source>
</evidence>
<dbReference type="Pfam" id="PF20172">
    <property type="entry name" value="DUF6538"/>
    <property type="match status" value="1"/>
</dbReference>
<evidence type="ECO:0000313" key="8">
    <source>
        <dbReference type="Proteomes" id="UP000001953"/>
    </source>
</evidence>
<dbReference type="InterPro" id="IPR011010">
    <property type="entry name" value="DNA_brk_join_enz"/>
</dbReference>
<dbReference type="InterPro" id="IPR013762">
    <property type="entry name" value="Integrase-like_cat_sf"/>
</dbReference>
<dbReference type="Gene3D" id="1.10.150.130">
    <property type="match status" value="1"/>
</dbReference>
<dbReference type="EMBL" id="CP000319">
    <property type="protein sequence ID" value="ABE63260.1"/>
    <property type="molecule type" value="Genomic_DNA"/>
</dbReference>
<evidence type="ECO:0000256" key="1">
    <source>
        <dbReference type="ARBA" id="ARBA00008857"/>
    </source>
</evidence>
<feature type="compositionally biased region" description="Basic and acidic residues" evidence="5">
    <location>
        <begin position="185"/>
        <end position="196"/>
    </location>
</feature>
<sequence length="564" mass="63776">MPQRIPHLLEREGRYYARIVIPKPLRTFFEDKWEMSDPLGADRREALRRLPGAVAEIQSQLGAARTQLKATYRPKVQARPGKPLTDRQIAALHYGTELGLDESERAAYATDTPPADMSAFRPGYEDTLRKVVSGKATNDEMAAAVGWIIDSMRENGHTDVERGTEKWRALARTMAGVQLEVFQRQSERDHGRDDAPPQHSALAPIKPPETDPLAARMLDGESNQSLSEIFKRYSAERKATPATTQECEVAIRMFEEHLGKPKPLYRITRQDVQGFKRALLETPIHYRKRFPGKTLPEAIVANKKRKEPYEPLVARTINNKILSRIHSLLEWCVKNDLIPDNPAAKIRVDFVQSAEPSRLPFTGDDLKLIFPPAMFQKKLGEFEWAMLISLYGGMRASELAQIKLSSIRHERGVLIFDIEEKTKNAGSKRIVPVHSELIRHGLNKRISALKAAGETHLFPKWYGDGMKAKQAATEYGTASLNQYFPRFIPRKFNRDYLPKLGIGDRKVWHSLRHTFKTQLSRGGVDKATRDYLTGHVDGSAGAVYVHDVSVEAMASAVERITFDL</sequence>
<dbReference type="KEGG" id="nha:Nham_2470"/>
<reference evidence="7 8" key="1">
    <citation type="submission" date="2006-03" db="EMBL/GenBank/DDBJ databases">
        <title>Complete sequence of chromosome of Nitrobacter hamburgensis X14.</title>
        <authorList>
            <consortium name="US DOE Joint Genome Institute"/>
            <person name="Copeland A."/>
            <person name="Lucas S."/>
            <person name="Lapidus A."/>
            <person name="Barry K."/>
            <person name="Detter J.C."/>
            <person name="Glavina del Rio T."/>
            <person name="Hammon N."/>
            <person name="Israni S."/>
            <person name="Dalin E."/>
            <person name="Tice H."/>
            <person name="Pitluck S."/>
            <person name="Chain P."/>
            <person name="Malfatti S."/>
            <person name="Shin M."/>
            <person name="Vergez L."/>
            <person name="Schmutz J."/>
            <person name="Larimer F."/>
            <person name="Land M."/>
            <person name="Hauser L."/>
            <person name="Kyrpides N."/>
            <person name="Ivanova N."/>
            <person name="Ward B."/>
            <person name="Arp D."/>
            <person name="Klotz M."/>
            <person name="Stein L."/>
            <person name="O'Mullan G."/>
            <person name="Starkenburg S."/>
            <person name="Sayavedra L."/>
            <person name="Poret-Peterson A.T."/>
            <person name="Gentry M.E."/>
            <person name="Bruce D."/>
            <person name="Richardson P."/>
        </authorList>
    </citation>
    <scope>NUCLEOTIDE SEQUENCE [LARGE SCALE GENOMIC DNA]</scope>
    <source>
        <strain evidence="8">DSM 10229 / NCIMB 13809 / X14</strain>
    </source>
</reference>
<dbReference type="eggNOG" id="COG4974">
    <property type="taxonomic scope" value="Bacteria"/>
</dbReference>
<name>Q1QKI7_NITHX</name>
<dbReference type="Proteomes" id="UP000001953">
    <property type="component" value="Chromosome"/>
</dbReference>
<dbReference type="GO" id="GO:0003677">
    <property type="term" value="F:DNA binding"/>
    <property type="evidence" value="ECO:0007669"/>
    <property type="project" value="UniProtKB-KW"/>
</dbReference>
<dbReference type="Gene3D" id="1.10.443.10">
    <property type="entry name" value="Intergrase catalytic core"/>
    <property type="match status" value="1"/>
</dbReference>
<evidence type="ECO:0000256" key="5">
    <source>
        <dbReference type="SAM" id="MobiDB-lite"/>
    </source>
</evidence>
<keyword evidence="2" id="KW-0229">DNA integration</keyword>
<dbReference type="GO" id="GO:0015074">
    <property type="term" value="P:DNA integration"/>
    <property type="evidence" value="ECO:0007669"/>
    <property type="project" value="UniProtKB-KW"/>
</dbReference>
<dbReference type="PROSITE" id="PS51898">
    <property type="entry name" value="TYR_RECOMBINASE"/>
    <property type="match status" value="1"/>
</dbReference>
<keyword evidence="8" id="KW-1185">Reference proteome</keyword>
<keyword evidence="3" id="KW-0238">DNA-binding</keyword>
<dbReference type="InterPro" id="IPR046668">
    <property type="entry name" value="DUF6538"/>
</dbReference>
<dbReference type="InterPro" id="IPR010998">
    <property type="entry name" value="Integrase_recombinase_N"/>
</dbReference>
<organism evidence="7 8">
    <name type="scientific">Nitrobacter hamburgensis (strain DSM 10229 / NCIMB 13809 / X14)</name>
    <dbReference type="NCBI Taxonomy" id="323097"/>
    <lineage>
        <taxon>Bacteria</taxon>
        <taxon>Pseudomonadati</taxon>
        <taxon>Pseudomonadota</taxon>
        <taxon>Alphaproteobacteria</taxon>
        <taxon>Hyphomicrobiales</taxon>
        <taxon>Nitrobacteraceae</taxon>
        <taxon>Nitrobacter</taxon>
    </lineage>
</organism>
<evidence type="ECO:0000256" key="3">
    <source>
        <dbReference type="ARBA" id="ARBA00023125"/>
    </source>
</evidence>
<dbReference type="InterPro" id="IPR002104">
    <property type="entry name" value="Integrase_catalytic"/>
</dbReference>
<gene>
    <name evidence="7" type="ordered locus">Nham_2470</name>
</gene>
<dbReference type="PANTHER" id="PTHR30349">
    <property type="entry name" value="PHAGE INTEGRASE-RELATED"/>
    <property type="match status" value="1"/>
</dbReference>
<accession>Q1QKI7</accession>